<dbReference type="AlphaFoldDB" id="A0A1G8UF61"/>
<organism evidence="1 2">
    <name type="scientific">Salipiger marinus</name>
    <dbReference type="NCBI Taxonomy" id="555512"/>
    <lineage>
        <taxon>Bacteria</taxon>
        <taxon>Pseudomonadati</taxon>
        <taxon>Pseudomonadota</taxon>
        <taxon>Alphaproteobacteria</taxon>
        <taxon>Rhodobacterales</taxon>
        <taxon>Roseobacteraceae</taxon>
        <taxon>Salipiger</taxon>
    </lineage>
</organism>
<dbReference type="Proteomes" id="UP000199093">
    <property type="component" value="Unassembled WGS sequence"/>
</dbReference>
<proteinExistence type="predicted"/>
<accession>A0A1G8UF61</accession>
<dbReference type="EMBL" id="FNEJ01000040">
    <property type="protein sequence ID" value="SDJ52433.1"/>
    <property type="molecule type" value="Genomic_DNA"/>
</dbReference>
<evidence type="ECO:0000313" key="1">
    <source>
        <dbReference type="EMBL" id="SDJ52433.1"/>
    </source>
</evidence>
<protein>
    <submittedName>
        <fullName evidence="1">Uncharacterized protein</fullName>
    </submittedName>
</protein>
<sequence>MATLNPGAWKRVTPSLGLTRAELDAFVDQAREDGFIPKEQTFLSKQGCINALRLAREAAYAAHHAAEAARRRPVSQPRRNGALCEIPAAEVNAWLASLPPERLDP</sequence>
<dbReference type="STRING" id="555512.SAMN04487993_104030"/>
<dbReference type="RefSeq" id="WP_089852246.1">
    <property type="nucleotide sequence ID" value="NZ_FNEJ01000040.1"/>
</dbReference>
<name>A0A1G8UF61_9RHOB</name>
<reference evidence="1 2" key="1">
    <citation type="submission" date="2016-10" db="EMBL/GenBank/DDBJ databases">
        <authorList>
            <person name="de Groot N.N."/>
        </authorList>
    </citation>
    <scope>NUCLEOTIDE SEQUENCE [LARGE SCALE GENOMIC DNA]</scope>
    <source>
        <strain evidence="1 2">DSM 26424</strain>
    </source>
</reference>
<evidence type="ECO:0000313" key="2">
    <source>
        <dbReference type="Proteomes" id="UP000199093"/>
    </source>
</evidence>
<keyword evidence="2" id="KW-1185">Reference proteome</keyword>
<gene>
    <name evidence="1" type="ORF">SAMN04487993_104030</name>
</gene>